<sequence length="79" mass="8882">MHECTVLEDGKGSYRYRLTKAETKTIKTAYGGIDTIFARDFMTLADHVESPIFTKVARWHTWTATPSPTTCEPATANRS</sequence>
<proteinExistence type="predicted"/>
<protein>
    <submittedName>
        <fullName evidence="1">Uncharacterized protein</fullName>
    </submittedName>
</protein>
<dbReference type="RefSeq" id="WP_092647583.1">
    <property type="nucleotide sequence ID" value="NZ_FNPX01000020.1"/>
</dbReference>
<accession>A0A1H3TUZ1</accession>
<gene>
    <name evidence="1" type="ORF">SAMN05444004_1206</name>
</gene>
<dbReference type="Proteomes" id="UP000198914">
    <property type="component" value="Unassembled WGS sequence"/>
</dbReference>
<evidence type="ECO:0000313" key="2">
    <source>
        <dbReference type="Proteomes" id="UP000198914"/>
    </source>
</evidence>
<dbReference type="STRING" id="1244108.SAMN05444004_1206"/>
<keyword evidence="2" id="KW-1185">Reference proteome</keyword>
<dbReference type="AlphaFoldDB" id="A0A1H3TUZ1"/>
<dbReference type="EMBL" id="FNPX01000020">
    <property type="protein sequence ID" value="SDZ54054.1"/>
    <property type="molecule type" value="Genomic_DNA"/>
</dbReference>
<organism evidence="1 2">
    <name type="scientific">Jannaschia faecimaris</name>
    <dbReference type="NCBI Taxonomy" id="1244108"/>
    <lineage>
        <taxon>Bacteria</taxon>
        <taxon>Pseudomonadati</taxon>
        <taxon>Pseudomonadota</taxon>
        <taxon>Alphaproteobacteria</taxon>
        <taxon>Rhodobacterales</taxon>
        <taxon>Roseobacteraceae</taxon>
        <taxon>Jannaschia</taxon>
    </lineage>
</organism>
<name>A0A1H3TUZ1_9RHOB</name>
<evidence type="ECO:0000313" key="1">
    <source>
        <dbReference type="EMBL" id="SDZ54054.1"/>
    </source>
</evidence>
<reference evidence="2" key="1">
    <citation type="submission" date="2016-10" db="EMBL/GenBank/DDBJ databases">
        <authorList>
            <person name="Varghese N."/>
            <person name="Submissions S."/>
        </authorList>
    </citation>
    <scope>NUCLEOTIDE SEQUENCE [LARGE SCALE GENOMIC DNA]</scope>
    <source>
        <strain evidence="2">DSM 100420</strain>
    </source>
</reference>